<dbReference type="CDD" id="cd00092">
    <property type="entry name" value="HTH_CRP"/>
    <property type="match status" value="1"/>
</dbReference>
<evidence type="ECO:0000259" key="4">
    <source>
        <dbReference type="PROSITE" id="PS50042"/>
    </source>
</evidence>
<comment type="caution">
    <text evidence="6">The sequence shown here is derived from an EMBL/GenBank/DDBJ whole genome shotgun (WGS) entry which is preliminary data.</text>
</comment>
<keyword evidence="3" id="KW-0804">Transcription</keyword>
<dbReference type="GO" id="GO:0005829">
    <property type="term" value="C:cytosol"/>
    <property type="evidence" value="ECO:0007669"/>
    <property type="project" value="TreeGrafter"/>
</dbReference>
<evidence type="ECO:0000256" key="2">
    <source>
        <dbReference type="ARBA" id="ARBA00023125"/>
    </source>
</evidence>
<dbReference type="PATRIC" id="fig|331679.3.peg.416"/>
<evidence type="ECO:0000259" key="5">
    <source>
        <dbReference type="PROSITE" id="PS51063"/>
    </source>
</evidence>
<protein>
    <submittedName>
        <fullName evidence="6">Crp-like transcriptional regulator</fullName>
    </submittedName>
</protein>
<evidence type="ECO:0000313" key="7">
    <source>
        <dbReference type="Proteomes" id="UP000051859"/>
    </source>
</evidence>
<dbReference type="SUPFAM" id="SSF46785">
    <property type="entry name" value="Winged helix' DNA-binding domain"/>
    <property type="match status" value="1"/>
</dbReference>
<dbReference type="InterPro" id="IPR000595">
    <property type="entry name" value="cNMP-bd_dom"/>
</dbReference>
<dbReference type="STRING" id="331679.IV81_GL000410"/>
<dbReference type="InterPro" id="IPR050397">
    <property type="entry name" value="Env_Response_Regulators"/>
</dbReference>
<dbReference type="InterPro" id="IPR036388">
    <property type="entry name" value="WH-like_DNA-bd_sf"/>
</dbReference>
<proteinExistence type="predicted"/>
<evidence type="ECO:0000256" key="3">
    <source>
        <dbReference type="ARBA" id="ARBA00023163"/>
    </source>
</evidence>
<dbReference type="InterPro" id="IPR012318">
    <property type="entry name" value="HTH_CRP"/>
</dbReference>
<dbReference type="EMBL" id="JQBX01000013">
    <property type="protein sequence ID" value="KRN93526.1"/>
    <property type="molecule type" value="Genomic_DNA"/>
</dbReference>
<dbReference type="Pfam" id="PF00027">
    <property type="entry name" value="cNMP_binding"/>
    <property type="match status" value="1"/>
</dbReference>
<feature type="domain" description="HTH crp-type" evidence="5">
    <location>
        <begin position="137"/>
        <end position="206"/>
    </location>
</feature>
<dbReference type="InterPro" id="IPR018490">
    <property type="entry name" value="cNMP-bd_dom_sf"/>
</dbReference>
<dbReference type="SMART" id="SM00100">
    <property type="entry name" value="cNMP"/>
    <property type="match status" value="1"/>
</dbReference>
<dbReference type="GO" id="GO:0003700">
    <property type="term" value="F:DNA-binding transcription factor activity"/>
    <property type="evidence" value="ECO:0007669"/>
    <property type="project" value="TreeGrafter"/>
</dbReference>
<organism evidence="6 7">
    <name type="scientific">Pediococcus stilesii</name>
    <dbReference type="NCBI Taxonomy" id="331679"/>
    <lineage>
        <taxon>Bacteria</taxon>
        <taxon>Bacillati</taxon>
        <taxon>Bacillota</taxon>
        <taxon>Bacilli</taxon>
        <taxon>Lactobacillales</taxon>
        <taxon>Lactobacillaceae</taxon>
        <taxon>Pediococcus</taxon>
    </lineage>
</organism>
<dbReference type="GO" id="GO:0003677">
    <property type="term" value="F:DNA binding"/>
    <property type="evidence" value="ECO:0007669"/>
    <property type="project" value="UniProtKB-KW"/>
</dbReference>
<dbReference type="Proteomes" id="UP000051859">
    <property type="component" value="Unassembled WGS sequence"/>
</dbReference>
<dbReference type="AlphaFoldDB" id="A0A0R2L0Y6"/>
<feature type="domain" description="Cyclic nucleotide-binding" evidence="4">
    <location>
        <begin position="3"/>
        <end position="123"/>
    </location>
</feature>
<dbReference type="PANTHER" id="PTHR24567:SF26">
    <property type="entry name" value="REGULATORY PROTEIN YEIL"/>
    <property type="match status" value="1"/>
</dbReference>
<dbReference type="PANTHER" id="PTHR24567">
    <property type="entry name" value="CRP FAMILY TRANSCRIPTIONAL REGULATORY PROTEIN"/>
    <property type="match status" value="1"/>
</dbReference>
<dbReference type="PRINTS" id="PR00034">
    <property type="entry name" value="HTHCRP"/>
</dbReference>
<dbReference type="InterPro" id="IPR014710">
    <property type="entry name" value="RmlC-like_jellyroll"/>
</dbReference>
<sequence>MPIFQNLTDEQSAAVEGIVHHRLLNADTPLYSEGDEINALSIIANGQIKVFRTAENGKEQLLYLLQAGDINGEAALFNQLEHNSSAVTLTPTTVCSINRSDFQKLLTKFPQISVNVMNTLGSRLIALERQTTKSNTESVASRLADYLVETSSALHQNPVQLPLKNKDLATLLGTTPETISRYLKRWETSQLISKMGQRRIQINDIDELLLQK</sequence>
<gene>
    <name evidence="6" type="ORF">IV81_GL000410</name>
</gene>
<dbReference type="Pfam" id="PF13545">
    <property type="entry name" value="HTH_Crp_2"/>
    <property type="match status" value="1"/>
</dbReference>
<reference evidence="6 7" key="1">
    <citation type="journal article" date="2015" name="Genome Announc.">
        <title>Expanding the biotechnology potential of lactobacilli through comparative genomics of 213 strains and associated genera.</title>
        <authorList>
            <person name="Sun Z."/>
            <person name="Harris H.M."/>
            <person name="McCann A."/>
            <person name="Guo C."/>
            <person name="Argimon S."/>
            <person name="Zhang W."/>
            <person name="Yang X."/>
            <person name="Jeffery I.B."/>
            <person name="Cooney J.C."/>
            <person name="Kagawa T.F."/>
            <person name="Liu W."/>
            <person name="Song Y."/>
            <person name="Salvetti E."/>
            <person name="Wrobel A."/>
            <person name="Rasinkangas P."/>
            <person name="Parkhill J."/>
            <person name="Rea M.C."/>
            <person name="O'Sullivan O."/>
            <person name="Ritari J."/>
            <person name="Douillard F.P."/>
            <person name="Paul Ross R."/>
            <person name="Yang R."/>
            <person name="Briner A.E."/>
            <person name="Felis G.E."/>
            <person name="de Vos W.M."/>
            <person name="Barrangou R."/>
            <person name="Klaenhammer T.R."/>
            <person name="Caufield P.W."/>
            <person name="Cui Y."/>
            <person name="Zhang H."/>
            <person name="O'Toole P.W."/>
        </authorList>
    </citation>
    <scope>NUCLEOTIDE SEQUENCE [LARGE SCALE GENOMIC DNA]</scope>
    <source>
        <strain evidence="6 7">DSM 18001</strain>
    </source>
</reference>
<name>A0A0R2L0Y6_9LACO</name>
<dbReference type="CDD" id="cd00038">
    <property type="entry name" value="CAP_ED"/>
    <property type="match status" value="1"/>
</dbReference>
<dbReference type="Gene3D" id="1.10.10.10">
    <property type="entry name" value="Winged helix-like DNA-binding domain superfamily/Winged helix DNA-binding domain"/>
    <property type="match status" value="1"/>
</dbReference>
<dbReference type="SMART" id="SM00419">
    <property type="entry name" value="HTH_CRP"/>
    <property type="match status" value="1"/>
</dbReference>
<dbReference type="InterPro" id="IPR036390">
    <property type="entry name" value="WH_DNA-bd_sf"/>
</dbReference>
<dbReference type="PROSITE" id="PS51063">
    <property type="entry name" value="HTH_CRP_2"/>
    <property type="match status" value="1"/>
</dbReference>
<dbReference type="Gene3D" id="2.60.120.10">
    <property type="entry name" value="Jelly Rolls"/>
    <property type="match status" value="1"/>
</dbReference>
<keyword evidence="7" id="KW-1185">Reference proteome</keyword>
<dbReference type="PROSITE" id="PS50042">
    <property type="entry name" value="CNMP_BINDING_3"/>
    <property type="match status" value="1"/>
</dbReference>
<dbReference type="SUPFAM" id="SSF51206">
    <property type="entry name" value="cAMP-binding domain-like"/>
    <property type="match status" value="1"/>
</dbReference>
<keyword evidence="1" id="KW-0805">Transcription regulation</keyword>
<evidence type="ECO:0000256" key="1">
    <source>
        <dbReference type="ARBA" id="ARBA00023015"/>
    </source>
</evidence>
<evidence type="ECO:0000313" key="6">
    <source>
        <dbReference type="EMBL" id="KRN93526.1"/>
    </source>
</evidence>
<accession>A0A0R2L0Y6</accession>
<keyword evidence="2" id="KW-0238">DNA-binding</keyword>